<comment type="catalytic activity">
    <reaction evidence="7">
        <text>L-aspartate + L-glutamine + ATP + H2O = L-asparagine + L-glutamate + AMP + diphosphate + H(+)</text>
        <dbReference type="Rhea" id="RHEA:12228"/>
        <dbReference type="ChEBI" id="CHEBI:15377"/>
        <dbReference type="ChEBI" id="CHEBI:15378"/>
        <dbReference type="ChEBI" id="CHEBI:29985"/>
        <dbReference type="ChEBI" id="CHEBI:29991"/>
        <dbReference type="ChEBI" id="CHEBI:30616"/>
        <dbReference type="ChEBI" id="CHEBI:33019"/>
        <dbReference type="ChEBI" id="CHEBI:58048"/>
        <dbReference type="ChEBI" id="CHEBI:58359"/>
        <dbReference type="ChEBI" id="CHEBI:456215"/>
        <dbReference type="EC" id="6.3.5.4"/>
    </reaction>
</comment>
<dbReference type="InterPro" id="IPR006426">
    <property type="entry name" value="Asn_synth_AEB"/>
</dbReference>
<sequence length="611" mass="66549">MCGINGIFAYNRSAGPPHETELVATRDYMRARGPDGVGEWWSDDTRLCLGHRRLSIIDLSERALQPMESSDGRFVIVFNGEIYNHPDLRIDLESSGVRFKTTSDTETLLHLYERHGADMVHRLRGMFAFAIWDTTERSLFLARDPYGIKPLYTANDGWSFRFASQVKALLAGGKVSRDPEPAGIVGFHLWGSVPEPFTLYRDIRALPAGHTQYIDAAGPREPKAYTSIAQLLAEGASNPAPAGEAINRIAVATLDSVRAHLLADVEVGVFLSAGVDSGALLGLMRDAGQNEIRAVTLAFEEFSGGTEDEVPLARDVAKLYQAEHIVRVVSHQEFKSDLPAILQAMDQPSIDGINTWFVAKAAREVGLKVALSGLGGDEIFAGYPSFRDLPRWVNLFALPAKIPGAGIATRALLGFLGVAKQSPKAVAMLEYGGTYSGAYLLRRGLFLPFDLKTVLDPELVRHGLRRLAPIRRLKQSMHPDPKEPISRVAALESANYMRNQLLRDADWAGMAHSLEIRVPLVDSELLRSIAPVISRFKPGVGKRALARAPSTPLPVSVTDRPKSGFGVPIGGWIDHSAHAIAQSKGAASRAWACEVWARSSSSDETPAALPS</sequence>
<evidence type="ECO:0000259" key="10">
    <source>
        <dbReference type="PROSITE" id="PS51278"/>
    </source>
</evidence>
<dbReference type="Proteomes" id="UP000431269">
    <property type="component" value="Chromosome"/>
</dbReference>
<dbReference type="CDD" id="cd00712">
    <property type="entry name" value="AsnB"/>
    <property type="match status" value="1"/>
</dbReference>
<feature type="binding site" evidence="9">
    <location>
        <begin position="372"/>
        <end position="373"/>
    </location>
    <ligand>
        <name>ATP</name>
        <dbReference type="ChEBI" id="CHEBI:30616"/>
    </ligand>
</feature>
<dbReference type="EC" id="6.3.5.4" evidence="3"/>
<keyword evidence="4 9" id="KW-0547">Nucleotide-binding</keyword>
<dbReference type="PIRSF" id="PIRSF001589">
    <property type="entry name" value="Asn_synthetase_glu-h"/>
    <property type="match status" value="1"/>
</dbReference>
<feature type="binding site" evidence="9">
    <location>
        <position position="104"/>
    </location>
    <ligand>
        <name>L-glutamine</name>
        <dbReference type="ChEBI" id="CHEBI:58359"/>
    </ligand>
</feature>
<dbReference type="InterPro" id="IPR014729">
    <property type="entry name" value="Rossmann-like_a/b/a_fold"/>
</dbReference>
<dbReference type="GO" id="GO:0005524">
    <property type="term" value="F:ATP binding"/>
    <property type="evidence" value="ECO:0007669"/>
    <property type="project" value="UniProtKB-KW"/>
</dbReference>
<evidence type="ECO:0000256" key="3">
    <source>
        <dbReference type="ARBA" id="ARBA00012737"/>
    </source>
</evidence>
<organism evidence="11 12">
    <name type="scientific">Terricaulis silvestris</name>
    <dbReference type="NCBI Taxonomy" id="2686094"/>
    <lineage>
        <taxon>Bacteria</taxon>
        <taxon>Pseudomonadati</taxon>
        <taxon>Pseudomonadota</taxon>
        <taxon>Alphaproteobacteria</taxon>
        <taxon>Caulobacterales</taxon>
        <taxon>Caulobacteraceae</taxon>
        <taxon>Terricaulis</taxon>
    </lineage>
</organism>
<dbReference type="NCBIfam" id="TIGR01536">
    <property type="entry name" value="asn_synth_AEB"/>
    <property type="match status" value="1"/>
</dbReference>
<dbReference type="Pfam" id="PF13537">
    <property type="entry name" value="GATase_7"/>
    <property type="match status" value="1"/>
</dbReference>
<dbReference type="PROSITE" id="PS51278">
    <property type="entry name" value="GATASE_TYPE_2"/>
    <property type="match status" value="1"/>
</dbReference>
<comment type="pathway">
    <text evidence="1">Amino-acid biosynthesis; L-asparagine biosynthesis; L-asparagine from L-aspartate (L-Gln route): step 1/1.</text>
</comment>
<dbReference type="InterPro" id="IPR001962">
    <property type="entry name" value="Asn_synthase"/>
</dbReference>
<dbReference type="Pfam" id="PF00733">
    <property type="entry name" value="Asn_synthase"/>
    <property type="match status" value="1"/>
</dbReference>
<evidence type="ECO:0000256" key="4">
    <source>
        <dbReference type="ARBA" id="ARBA00022741"/>
    </source>
</evidence>
<dbReference type="CDD" id="cd01991">
    <property type="entry name" value="Asn_synthase_B_C"/>
    <property type="match status" value="1"/>
</dbReference>
<dbReference type="GO" id="GO:0004066">
    <property type="term" value="F:asparagine synthase (glutamine-hydrolyzing) activity"/>
    <property type="evidence" value="ECO:0007669"/>
    <property type="project" value="UniProtKB-EC"/>
</dbReference>
<evidence type="ECO:0000256" key="8">
    <source>
        <dbReference type="PIRSR" id="PIRSR001589-1"/>
    </source>
</evidence>
<dbReference type="GO" id="GO:0005829">
    <property type="term" value="C:cytosol"/>
    <property type="evidence" value="ECO:0007669"/>
    <property type="project" value="TreeGrafter"/>
</dbReference>
<dbReference type="Gene3D" id="3.60.20.10">
    <property type="entry name" value="Glutamine Phosphoribosylpyrophosphate, subunit 1, domain 1"/>
    <property type="match status" value="1"/>
</dbReference>
<dbReference type="KEGG" id="tsv:DSM104635_00215"/>
<keyword evidence="6 8" id="KW-0315">Glutamine amidotransferase</keyword>
<evidence type="ECO:0000256" key="2">
    <source>
        <dbReference type="ARBA" id="ARBA00005752"/>
    </source>
</evidence>
<dbReference type="SUPFAM" id="SSF52402">
    <property type="entry name" value="Adenine nucleotide alpha hydrolases-like"/>
    <property type="match status" value="1"/>
</dbReference>
<keyword evidence="8" id="KW-0028">Amino-acid biosynthesis</keyword>
<keyword evidence="8" id="KW-0061">Asparagine biosynthesis</keyword>
<accession>A0A6I6MFT8</accession>
<dbReference type="InterPro" id="IPR017932">
    <property type="entry name" value="GATase_2_dom"/>
</dbReference>
<dbReference type="RefSeq" id="WP_158764410.1">
    <property type="nucleotide sequence ID" value="NZ_CP047045.1"/>
</dbReference>
<comment type="similarity">
    <text evidence="2">Belongs to the asparagine synthetase family.</text>
</comment>
<evidence type="ECO:0000313" key="11">
    <source>
        <dbReference type="EMBL" id="QGZ93405.1"/>
    </source>
</evidence>
<dbReference type="InterPro" id="IPR051786">
    <property type="entry name" value="ASN_synthetase/amidase"/>
</dbReference>
<gene>
    <name evidence="11" type="primary">asnB</name>
    <name evidence="11" type="ORF">DSM104635_00215</name>
</gene>
<reference evidence="12" key="1">
    <citation type="submission" date="2019-12" db="EMBL/GenBank/DDBJ databases">
        <title>Complete genome of Terracaulis silvestris 0127_4.</title>
        <authorList>
            <person name="Vieira S."/>
            <person name="Riedel T."/>
            <person name="Sproer C."/>
            <person name="Pascual J."/>
            <person name="Boedeker C."/>
            <person name="Overmann J."/>
        </authorList>
    </citation>
    <scope>NUCLEOTIDE SEQUENCE [LARGE SCALE GENOMIC DNA]</scope>
    <source>
        <strain evidence="12">0127_4</strain>
    </source>
</reference>
<dbReference type="PANTHER" id="PTHR43284:SF1">
    <property type="entry name" value="ASPARAGINE SYNTHETASE"/>
    <property type="match status" value="1"/>
</dbReference>
<evidence type="ECO:0000256" key="5">
    <source>
        <dbReference type="ARBA" id="ARBA00022840"/>
    </source>
</evidence>
<feature type="domain" description="Glutamine amidotransferase type-2" evidence="10">
    <location>
        <begin position="2"/>
        <end position="217"/>
    </location>
</feature>
<dbReference type="PANTHER" id="PTHR43284">
    <property type="entry name" value="ASPARAGINE SYNTHETASE (GLUTAMINE-HYDROLYZING)"/>
    <property type="match status" value="1"/>
</dbReference>
<keyword evidence="5 9" id="KW-0067">ATP-binding</keyword>
<evidence type="ECO:0000256" key="6">
    <source>
        <dbReference type="ARBA" id="ARBA00022962"/>
    </source>
</evidence>
<evidence type="ECO:0000256" key="9">
    <source>
        <dbReference type="PIRSR" id="PIRSR001589-2"/>
    </source>
</evidence>
<evidence type="ECO:0000256" key="1">
    <source>
        <dbReference type="ARBA" id="ARBA00005187"/>
    </source>
</evidence>
<name>A0A6I6MFT8_9CAUL</name>
<dbReference type="SUPFAM" id="SSF56235">
    <property type="entry name" value="N-terminal nucleophile aminohydrolases (Ntn hydrolases)"/>
    <property type="match status" value="1"/>
</dbReference>
<feature type="active site" description="For GATase activity" evidence="8">
    <location>
        <position position="2"/>
    </location>
</feature>
<dbReference type="AlphaFoldDB" id="A0A6I6MFT8"/>
<protein>
    <recommendedName>
        <fullName evidence="3">asparagine synthase (glutamine-hydrolyzing)</fullName>
        <ecNumber evidence="3">6.3.5.4</ecNumber>
    </recommendedName>
</protein>
<dbReference type="EMBL" id="CP047045">
    <property type="protein sequence ID" value="QGZ93405.1"/>
    <property type="molecule type" value="Genomic_DNA"/>
</dbReference>
<keyword evidence="11" id="KW-0436">Ligase</keyword>
<proteinExistence type="inferred from homology"/>
<dbReference type="InterPro" id="IPR033738">
    <property type="entry name" value="AsnB_N"/>
</dbReference>
<evidence type="ECO:0000313" key="12">
    <source>
        <dbReference type="Proteomes" id="UP000431269"/>
    </source>
</evidence>
<keyword evidence="12" id="KW-1185">Reference proteome</keyword>
<dbReference type="Gene3D" id="3.40.50.620">
    <property type="entry name" value="HUPs"/>
    <property type="match status" value="1"/>
</dbReference>
<evidence type="ECO:0000256" key="7">
    <source>
        <dbReference type="ARBA" id="ARBA00048741"/>
    </source>
</evidence>
<dbReference type="GO" id="GO:0006529">
    <property type="term" value="P:asparagine biosynthetic process"/>
    <property type="evidence" value="ECO:0007669"/>
    <property type="project" value="UniProtKB-KW"/>
</dbReference>
<dbReference type="InterPro" id="IPR029055">
    <property type="entry name" value="Ntn_hydrolases_N"/>
</dbReference>